<dbReference type="Proteomes" id="UP000018727">
    <property type="component" value="Unassembled WGS sequence"/>
</dbReference>
<protein>
    <submittedName>
        <fullName evidence="1">Uncharacterized protein</fullName>
    </submittedName>
</protein>
<organism evidence="1 2">
    <name type="scientific">Prevotella nigrescens CC14M</name>
    <dbReference type="NCBI Taxonomy" id="1073366"/>
    <lineage>
        <taxon>Bacteria</taxon>
        <taxon>Pseudomonadati</taxon>
        <taxon>Bacteroidota</taxon>
        <taxon>Bacteroidia</taxon>
        <taxon>Bacteroidales</taxon>
        <taxon>Prevotellaceae</taxon>
        <taxon>Prevotella</taxon>
    </lineage>
</organism>
<evidence type="ECO:0000313" key="1">
    <source>
        <dbReference type="EMBL" id="ETD26315.1"/>
    </source>
</evidence>
<dbReference type="PATRIC" id="fig|1073366.3.peg.2334"/>
<gene>
    <name evidence="1" type="ORF">HMPREF1173_02282</name>
</gene>
<sequence>MLIDSRCISSLLSKENAKNSLWFCKDKHVKKRQLRFDVAKVAVLRCKRAVFTTQNNHFCDAKYPFLQCSDNKWIKLKINF</sequence>
<dbReference type="HOGENOM" id="CLU_2586815_0_0_10"/>
<comment type="caution">
    <text evidence="1">The sequence shown here is derived from an EMBL/GenBank/DDBJ whole genome shotgun (WGS) entry which is preliminary data.</text>
</comment>
<evidence type="ECO:0000313" key="2">
    <source>
        <dbReference type="Proteomes" id="UP000018727"/>
    </source>
</evidence>
<dbReference type="AlphaFoldDB" id="V8CH24"/>
<dbReference type="EMBL" id="AZJH01000037">
    <property type="protein sequence ID" value="ETD26315.1"/>
    <property type="molecule type" value="Genomic_DNA"/>
</dbReference>
<reference evidence="1 2" key="1">
    <citation type="submission" date="2013-10" db="EMBL/GenBank/DDBJ databases">
        <title>The Genome Sequence of Prevotella nigrescens CC14M.</title>
        <authorList>
            <consortium name="The Broad Institute Genomics Platform"/>
            <person name="Earl A."/>
            <person name="Allen-Vercoe E."/>
            <person name="Daigneault M."/>
            <person name="Young S.K."/>
            <person name="Zeng Q."/>
            <person name="Gargeya S."/>
            <person name="Fitzgerald M."/>
            <person name="Abouelleil A."/>
            <person name="Alvarado L."/>
            <person name="Chapman S.B."/>
            <person name="Gainer-Dewar J."/>
            <person name="Goldberg J."/>
            <person name="Griggs A."/>
            <person name="Gujja S."/>
            <person name="Hansen M."/>
            <person name="Howarth C."/>
            <person name="Imamovic A."/>
            <person name="Ireland A."/>
            <person name="Larimer J."/>
            <person name="McCowan C."/>
            <person name="Murphy C."/>
            <person name="Pearson M."/>
            <person name="Poon T.W."/>
            <person name="Priest M."/>
            <person name="Roberts A."/>
            <person name="Saif S."/>
            <person name="Shea T."/>
            <person name="Sykes S."/>
            <person name="Wortman J."/>
            <person name="Nusbaum C."/>
            <person name="Birren B."/>
        </authorList>
    </citation>
    <scope>NUCLEOTIDE SEQUENCE [LARGE SCALE GENOMIC DNA]</scope>
    <source>
        <strain evidence="1 2">CC14M</strain>
    </source>
</reference>
<name>V8CH24_9BACT</name>
<accession>V8CH24</accession>
<proteinExistence type="predicted"/>
<keyword evidence="2" id="KW-1185">Reference proteome</keyword>